<gene>
    <name evidence="1" type="ORF">E3N88_04660</name>
</gene>
<dbReference type="AlphaFoldDB" id="A0A5N6PVJ7"/>
<evidence type="ECO:0008006" key="3">
    <source>
        <dbReference type="Google" id="ProtNLM"/>
    </source>
</evidence>
<sequence length="123" mass="13846">MVNGLLGLSQKAYIERVLSRYNMHNCSPFIASVVKGDVFGSFQCPKTKAEKAQMRMIPYALVVGSLMYAQVCTYPDIAYIVGMLGYFKLTYRRSDNLEVVGYSDSDFAKCKDDKKSTSGYIFM</sequence>
<reference evidence="1 2" key="1">
    <citation type="submission" date="2019-05" db="EMBL/GenBank/DDBJ databases">
        <title>Mikania micrantha, genome provides insights into the molecular mechanism of rapid growth.</title>
        <authorList>
            <person name="Liu B."/>
        </authorList>
    </citation>
    <scope>NUCLEOTIDE SEQUENCE [LARGE SCALE GENOMIC DNA]</scope>
    <source>
        <strain evidence="1">NLD-2019</strain>
        <tissue evidence="1">Leaf</tissue>
    </source>
</reference>
<accession>A0A5N6PVJ7</accession>
<dbReference type="OrthoDB" id="1645289at2759"/>
<evidence type="ECO:0000313" key="2">
    <source>
        <dbReference type="Proteomes" id="UP000326396"/>
    </source>
</evidence>
<proteinExistence type="predicted"/>
<organism evidence="1 2">
    <name type="scientific">Mikania micrantha</name>
    <name type="common">bitter vine</name>
    <dbReference type="NCBI Taxonomy" id="192012"/>
    <lineage>
        <taxon>Eukaryota</taxon>
        <taxon>Viridiplantae</taxon>
        <taxon>Streptophyta</taxon>
        <taxon>Embryophyta</taxon>
        <taxon>Tracheophyta</taxon>
        <taxon>Spermatophyta</taxon>
        <taxon>Magnoliopsida</taxon>
        <taxon>eudicotyledons</taxon>
        <taxon>Gunneridae</taxon>
        <taxon>Pentapetalae</taxon>
        <taxon>asterids</taxon>
        <taxon>campanulids</taxon>
        <taxon>Asterales</taxon>
        <taxon>Asteraceae</taxon>
        <taxon>Asteroideae</taxon>
        <taxon>Heliantheae alliance</taxon>
        <taxon>Eupatorieae</taxon>
        <taxon>Mikania</taxon>
    </lineage>
</organism>
<keyword evidence="2" id="KW-1185">Reference proteome</keyword>
<comment type="caution">
    <text evidence="1">The sequence shown here is derived from an EMBL/GenBank/DDBJ whole genome shotgun (WGS) entry which is preliminary data.</text>
</comment>
<dbReference type="Proteomes" id="UP000326396">
    <property type="component" value="Linkage Group LG10"/>
</dbReference>
<protein>
    <recommendedName>
        <fullName evidence="3">Reverse transcriptase Ty1/copia-type domain-containing protein</fullName>
    </recommendedName>
</protein>
<dbReference type="EMBL" id="SZYD01000002">
    <property type="protein sequence ID" value="KAD7117392.1"/>
    <property type="molecule type" value="Genomic_DNA"/>
</dbReference>
<name>A0A5N6PVJ7_9ASTR</name>
<evidence type="ECO:0000313" key="1">
    <source>
        <dbReference type="EMBL" id="KAD7117392.1"/>
    </source>
</evidence>